<dbReference type="EMBL" id="PFEL01000059">
    <property type="protein sequence ID" value="PJE69107.1"/>
    <property type="molecule type" value="Genomic_DNA"/>
</dbReference>
<protein>
    <submittedName>
        <fullName evidence="1">Uncharacterized protein</fullName>
    </submittedName>
</protein>
<dbReference type="Proteomes" id="UP000229500">
    <property type="component" value="Unassembled WGS sequence"/>
</dbReference>
<proteinExistence type="predicted"/>
<name>A0A2M8L5N2_9BACT</name>
<dbReference type="AlphaFoldDB" id="A0A2M8L5N2"/>
<comment type="caution">
    <text evidence="1">The sequence shown here is derived from an EMBL/GenBank/DDBJ whole genome shotgun (WGS) entry which is preliminary data.</text>
</comment>
<evidence type="ECO:0000313" key="1">
    <source>
        <dbReference type="EMBL" id="PJE69107.1"/>
    </source>
</evidence>
<accession>A0A2M8L5N2</accession>
<reference evidence="2" key="1">
    <citation type="submission" date="2017-09" db="EMBL/GenBank/DDBJ databases">
        <title>Depth-based differentiation of microbial function through sediment-hosted aquifers and enrichment of novel symbionts in the deep terrestrial subsurface.</title>
        <authorList>
            <person name="Probst A.J."/>
            <person name="Ladd B."/>
            <person name="Jarett J.K."/>
            <person name="Geller-Mcgrath D.E."/>
            <person name="Sieber C.M.K."/>
            <person name="Emerson J.B."/>
            <person name="Anantharaman K."/>
            <person name="Thomas B.C."/>
            <person name="Malmstrom R."/>
            <person name="Stieglmeier M."/>
            <person name="Klingl A."/>
            <person name="Woyke T."/>
            <person name="Ryan C.M."/>
            <person name="Banfield J.F."/>
        </authorList>
    </citation>
    <scope>NUCLEOTIDE SEQUENCE [LARGE SCALE GENOMIC DNA]</scope>
</reference>
<sequence length="144" mass="16211">MTEAKISEPKKEIKPEYKELINRIRATYQKNGADLFHQPEDFGGPNPYHGKTKDGSLRLSFDYGAVQDLETPDGGITVLGDHGGVNYDSDKIMSDLKEDLGSDFNITVDRPKRNDAKLRETPHGEIEYQIQYSGPTWKLTPKGK</sequence>
<evidence type="ECO:0000313" key="2">
    <source>
        <dbReference type="Proteomes" id="UP000229500"/>
    </source>
</evidence>
<organism evidence="1 2">
    <name type="scientific">Candidatus Shapirobacteria bacterium CG10_big_fil_rev_8_21_14_0_10_38_14</name>
    <dbReference type="NCBI Taxonomy" id="1974483"/>
    <lineage>
        <taxon>Bacteria</taxon>
        <taxon>Candidatus Shapironibacteriota</taxon>
    </lineage>
</organism>
<gene>
    <name evidence="1" type="ORF">COU96_01520</name>
</gene>